<dbReference type="InterPro" id="IPR019734">
    <property type="entry name" value="TPR_rpt"/>
</dbReference>
<protein>
    <submittedName>
        <fullName evidence="2">Uncharacterized protein</fullName>
    </submittedName>
</protein>
<evidence type="ECO:0000313" key="2">
    <source>
        <dbReference type="EMBL" id="EPZ36952.1"/>
    </source>
</evidence>
<dbReference type="AlphaFoldDB" id="A0A075B3I9"/>
<organism evidence="2 3">
    <name type="scientific">Rozella allomycis (strain CSF55)</name>
    <dbReference type="NCBI Taxonomy" id="988480"/>
    <lineage>
        <taxon>Eukaryota</taxon>
        <taxon>Fungi</taxon>
        <taxon>Fungi incertae sedis</taxon>
        <taxon>Cryptomycota</taxon>
        <taxon>Cryptomycota incertae sedis</taxon>
        <taxon>Rozella</taxon>
    </lineage>
</organism>
<dbReference type="OMA" id="WQLLVEV"/>
<dbReference type="Pfam" id="PF12895">
    <property type="entry name" value="ANAPC3"/>
    <property type="match status" value="1"/>
</dbReference>
<keyword evidence="3" id="KW-1185">Reference proteome</keyword>
<gene>
    <name evidence="2" type="ORF">O9G_001397</name>
</gene>
<dbReference type="PROSITE" id="PS50005">
    <property type="entry name" value="TPR"/>
    <property type="match status" value="1"/>
</dbReference>
<dbReference type="EMBL" id="KE560384">
    <property type="protein sequence ID" value="EPZ36952.1"/>
    <property type="molecule type" value="Genomic_DNA"/>
</dbReference>
<dbReference type="OrthoDB" id="438641at2759"/>
<sequence length="124" mass="14002">MIADTHADNEAINEQIKEIDDKNLPVEEWLLLRVGSIPRNSVGWFRCGVAFYNKKEFLRAIDCLQKSVELDPLNYNAYQIIARACIALNRKQEAIAALKQSVNLDNPSDWQLLVELTAATEGAE</sequence>
<dbReference type="HOGENOM" id="CLU_2005207_0_0_1"/>
<accession>A0A075B3I9</accession>
<evidence type="ECO:0000256" key="1">
    <source>
        <dbReference type="PROSITE-ProRule" id="PRU00339"/>
    </source>
</evidence>
<dbReference type="SUPFAM" id="SSF48452">
    <property type="entry name" value="TPR-like"/>
    <property type="match status" value="1"/>
</dbReference>
<dbReference type="SMART" id="SM00028">
    <property type="entry name" value="TPR"/>
    <property type="match status" value="2"/>
</dbReference>
<proteinExistence type="predicted"/>
<evidence type="ECO:0000313" key="3">
    <source>
        <dbReference type="Proteomes" id="UP000030755"/>
    </source>
</evidence>
<dbReference type="InterPro" id="IPR011990">
    <property type="entry name" value="TPR-like_helical_dom_sf"/>
</dbReference>
<reference evidence="2 3" key="1">
    <citation type="journal article" date="2013" name="Curr. Biol.">
        <title>Shared signatures of parasitism and phylogenomics unite Cryptomycota and microsporidia.</title>
        <authorList>
            <person name="James T.Y."/>
            <person name="Pelin A."/>
            <person name="Bonen L."/>
            <person name="Ahrendt S."/>
            <person name="Sain D."/>
            <person name="Corradi N."/>
            <person name="Stajich J.E."/>
        </authorList>
    </citation>
    <scope>NUCLEOTIDE SEQUENCE [LARGE SCALE GENOMIC DNA]</scope>
    <source>
        <strain evidence="2 3">CSF55</strain>
    </source>
</reference>
<dbReference type="Gene3D" id="1.25.40.10">
    <property type="entry name" value="Tetratricopeptide repeat domain"/>
    <property type="match status" value="1"/>
</dbReference>
<name>A0A075B3I9_ROZAC</name>
<dbReference type="Proteomes" id="UP000030755">
    <property type="component" value="Unassembled WGS sequence"/>
</dbReference>
<feature type="repeat" description="TPR" evidence="1">
    <location>
        <begin position="41"/>
        <end position="74"/>
    </location>
</feature>
<keyword evidence="1" id="KW-0802">TPR repeat</keyword>